<dbReference type="SUPFAM" id="SSF48264">
    <property type="entry name" value="Cytochrome P450"/>
    <property type="match status" value="2"/>
</dbReference>
<dbReference type="GO" id="GO:0020037">
    <property type="term" value="F:heme binding"/>
    <property type="evidence" value="ECO:0007669"/>
    <property type="project" value="InterPro"/>
</dbReference>
<proteinExistence type="inferred from homology"/>
<dbReference type="InterPro" id="IPR050121">
    <property type="entry name" value="Cytochrome_P450_monoxygenase"/>
</dbReference>
<dbReference type="STRING" id="1202772.A0A1V9ZKS8"/>
<gene>
    <name evidence="5" type="ORF">ACHHYP_08339</name>
</gene>
<evidence type="ECO:0000313" key="6">
    <source>
        <dbReference type="Proteomes" id="UP000243579"/>
    </source>
</evidence>
<dbReference type="AlphaFoldDB" id="A0A1V9ZKS8"/>
<dbReference type="GO" id="GO:0005506">
    <property type="term" value="F:iron ion binding"/>
    <property type="evidence" value="ECO:0007669"/>
    <property type="project" value="InterPro"/>
</dbReference>
<dbReference type="EMBL" id="JNBR01000082">
    <property type="protein sequence ID" value="OQR98604.1"/>
    <property type="molecule type" value="Genomic_DNA"/>
</dbReference>
<dbReference type="PANTHER" id="PTHR24305:SF166">
    <property type="entry name" value="CYTOCHROME P450 12A4, MITOCHONDRIAL-RELATED"/>
    <property type="match status" value="1"/>
</dbReference>
<keyword evidence="4" id="KW-1133">Transmembrane helix</keyword>
<evidence type="ECO:0000256" key="1">
    <source>
        <dbReference type="ARBA" id="ARBA00001971"/>
    </source>
</evidence>
<dbReference type="InterPro" id="IPR001128">
    <property type="entry name" value="Cyt_P450"/>
</dbReference>
<accession>A0A1V9ZKS8</accession>
<sequence length="1035" mass="115211">MGLMEMAALAMPTTFYGCAASVVLIATLLLTAYFIHVLVILPYFTPLKALPGPPPSSIVFGNAQELSAFSWDEMNPFPSVHLTWLKQYGPAYHCRILGTERVTIGDPEAIKHIYITNDKIYPRHILSRSLLRSFTGGIGLLSSEDPIHASQRKMLNPHFATTKLKSFVDVFQQHASIFTDQMCSVSDTNTPVSIYDVMTRLSFDIIGLAAFGYDFGAQFYRSTDIMEAYEDLNMTPRFFITFGMAYVPGFEEWPLAVLRKRKKARELLFKVVNDVIERKLSAPPSSARDLLDLMLDSSGHKLTAEEAKVHVMTFLFAGHETTSNSLCWVFTMLAQHPDVEQRVAAECRGVSGRGPLTWDDLADLPYTTAVIHETMRLYPAVMNLSTRECQRDDVVPLANGKSITIYKGTQVYVSVAANNRNPTYWSHPDDFLPERFLEGSELYQADKALRGGRSVSYIFTPFSIGPKACIGTRFALAEMQIVLATVLSKVSFELHATADVNAKITGVTVKPKNLQMTVPSSLIAWLAYALIVRPRFHPLNALPGPPPSSLILGNGKELTVFAWDDTNPFPGIQGKWLRQYGTAYHVRVLGTERVRHAPFTSLSLIRRIMLSDPDGLKHILVTNAANYPRHPIARAHNASFTGGAGLLSTEGTEHVGQRKMLNPHFSYANLKAFVSIFQRHATIFADRLASVADNSAAVLNVYEWTTKLSFDIIGVAAFGCEFNTQGNRSNEVLAAFEALNTVPSLLTVFGNAYVPGFEHLPLPTLLRRKAAKQVLFRVVNGVIARKLEAPVSTSRDLLDLMLEPSATGHQITPEEARTHVLTFLFAGHETTSNTLTWVLAMLARNPDVERRVVDECCRVMSHGDLVWEHLAELKYLTAVIHETLRLNPTVNNLVLSCAKDDTLPLADQKPVFVPAGSQIVFNFGATQRNPKYWTRSDEFLPERFLEGSELFEADKALRNGRSSTFFFLPFSTGAKNCIGSRFALAEMQVVLASTLTKYEFRLHKTADIHPKFTGVTLKPKHLAMTVSRRVSQREA</sequence>
<protein>
    <recommendedName>
        <fullName evidence="7">Cytochrome P450</fullName>
    </recommendedName>
</protein>
<keyword evidence="3" id="KW-0408">Iron</keyword>
<dbReference type="GO" id="GO:0004497">
    <property type="term" value="F:monooxygenase activity"/>
    <property type="evidence" value="ECO:0007669"/>
    <property type="project" value="InterPro"/>
</dbReference>
<feature type="binding site" description="axial binding residue" evidence="3">
    <location>
        <position position="469"/>
    </location>
    <ligand>
        <name>heme</name>
        <dbReference type="ChEBI" id="CHEBI:30413"/>
    </ligand>
    <ligandPart>
        <name>Fe</name>
        <dbReference type="ChEBI" id="CHEBI:18248"/>
    </ligandPart>
</feature>
<evidence type="ECO:0000256" key="3">
    <source>
        <dbReference type="PIRSR" id="PIRSR602401-1"/>
    </source>
</evidence>
<feature type="transmembrane region" description="Helical" evidence="4">
    <location>
        <begin position="21"/>
        <end position="44"/>
    </location>
</feature>
<dbReference type="PRINTS" id="PR00385">
    <property type="entry name" value="P450"/>
</dbReference>
<dbReference type="OrthoDB" id="2843at2759"/>
<dbReference type="PANTHER" id="PTHR24305">
    <property type="entry name" value="CYTOCHROME P450"/>
    <property type="match status" value="1"/>
</dbReference>
<organism evidence="5 6">
    <name type="scientific">Achlya hypogyna</name>
    <name type="common">Oomycete</name>
    <name type="synonym">Protoachlya hypogyna</name>
    <dbReference type="NCBI Taxonomy" id="1202772"/>
    <lineage>
        <taxon>Eukaryota</taxon>
        <taxon>Sar</taxon>
        <taxon>Stramenopiles</taxon>
        <taxon>Oomycota</taxon>
        <taxon>Saprolegniomycetes</taxon>
        <taxon>Saprolegniales</taxon>
        <taxon>Achlyaceae</taxon>
        <taxon>Achlya</taxon>
    </lineage>
</organism>
<dbReference type="InterPro" id="IPR017972">
    <property type="entry name" value="Cyt_P450_CS"/>
</dbReference>
<dbReference type="Gene3D" id="1.10.630.10">
    <property type="entry name" value="Cytochrome P450"/>
    <property type="match status" value="2"/>
</dbReference>
<name>A0A1V9ZKS8_ACHHY</name>
<dbReference type="PRINTS" id="PR00463">
    <property type="entry name" value="EP450I"/>
</dbReference>
<keyword evidence="4" id="KW-0472">Membrane</keyword>
<dbReference type="PROSITE" id="PS00086">
    <property type="entry name" value="CYTOCHROME_P450"/>
    <property type="match status" value="2"/>
</dbReference>
<reference evidence="5 6" key="1">
    <citation type="journal article" date="2014" name="Genome Biol. Evol.">
        <title>The secreted proteins of Achlya hypogyna and Thraustotheca clavata identify the ancestral oomycete secretome and reveal gene acquisitions by horizontal gene transfer.</title>
        <authorList>
            <person name="Misner I."/>
            <person name="Blouin N."/>
            <person name="Leonard G."/>
            <person name="Richards T.A."/>
            <person name="Lane C.E."/>
        </authorList>
    </citation>
    <scope>NUCLEOTIDE SEQUENCE [LARGE SCALE GENOMIC DNA]</scope>
    <source>
        <strain evidence="5 6">ATCC 48635</strain>
    </source>
</reference>
<dbReference type="GO" id="GO:0016705">
    <property type="term" value="F:oxidoreductase activity, acting on paired donors, with incorporation or reduction of molecular oxygen"/>
    <property type="evidence" value="ECO:0007669"/>
    <property type="project" value="InterPro"/>
</dbReference>
<keyword evidence="4" id="KW-0812">Transmembrane</keyword>
<dbReference type="Proteomes" id="UP000243579">
    <property type="component" value="Unassembled WGS sequence"/>
</dbReference>
<keyword evidence="3" id="KW-0349">Heme</keyword>
<evidence type="ECO:0000256" key="4">
    <source>
        <dbReference type="SAM" id="Phobius"/>
    </source>
</evidence>
<comment type="similarity">
    <text evidence="2">Belongs to the cytochrome P450 family.</text>
</comment>
<evidence type="ECO:0000313" key="5">
    <source>
        <dbReference type="EMBL" id="OQR98604.1"/>
    </source>
</evidence>
<evidence type="ECO:0000256" key="2">
    <source>
        <dbReference type="ARBA" id="ARBA00010617"/>
    </source>
</evidence>
<dbReference type="Pfam" id="PF00067">
    <property type="entry name" value="p450"/>
    <property type="match status" value="2"/>
</dbReference>
<keyword evidence="3" id="KW-0479">Metal-binding</keyword>
<evidence type="ECO:0008006" key="7">
    <source>
        <dbReference type="Google" id="ProtNLM"/>
    </source>
</evidence>
<comment type="caution">
    <text evidence="5">The sequence shown here is derived from an EMBL/GenBank/DDBJ whole genome shotgun (WGS) entry which is preliminary data.</text>
</comment>
<dbReference type="InterPro" id="IPR036396">
    <property type="entry name" value="Cyt_P450_sf"/>
</dbReference>
<dbReference type="InterPro" id="IPR002401">
    <property type="entry name" value="Cyt_P450_E_grp-I"/>
</dbReference>
<keyword evidence="6" id="KW-1185">Reference proteome</keyword>
<comment type="cofactor">
    <cofactor evidence="1 3">
        <name>heme</name>
        <dbReference type="ChEBI" id="CHEBI:30413"/>
    </cofactor>
</comment>